<dbReference type="AlphaFoldDB" id="A0A6A4PEP1"/>
<proteinExistence type="predicted"/>
<dbReference type="EMBL" id="WOCE01000014">
    <property type="protein sequence ID" value="KAE9599999.1"/>
    <property type="molecule type" value="Genomic_DNA"/>
</dbReference>
<organism evidence="1 2">
    <name type="scientific">Lupinus albus</name>
    <name type="common">White lupine</name>
    <name type="synonym">Lupinus termis</name>
    <dbReference type="NCBI Taxonomy" id="3870"/>
    <lineage>
        <taxon>Eukaryota</taxon>
        <taxon>Viridiplantae</taxon>
        <taxon>Streptophyta</taxon>
        <taxon>Embryophyta</taxon>
        <taxon>Tracheophyta</taxon>
        <taxon>Spermatophyta</taxon>
        <taxon>Magnoliopsida</taxon>
        <taxon>eudicotyledons</taxon>
        <taxon>Gunneridae</taxon>
        <taxon>Pentapetalae</taxon>
        <taxon>rosids</taxon>
        <taxon>fabids</taxon>
        <taxon>Fabales</taxon>
        <taxon>Fabaceae</taxon>
        <taxon>Papilionoideae</taxon>
        <taxon>50 kb inversion clade</taxon>
        <taxon>genistoids sensu lato</taxon>
        <taxon>core genistoids</taxon>
        <taxon>Genisteae</taxon>
        <taxon>Lupinus</taxon>
    </lineage>
</organism>
<evidence type="ECO:0000313" key="1">
    <source>
        <dbReference type="EMBL" id="KAE9599999.1"/>
    </source>
</evidence>
<comment type="caution">
    <text evidence="1">The sequence shown here is derived from an EMBL/GenBank/DDBJ whole genome shotgun (WGS) entry which is preliminary data.</text>
</comment>
<reference evidence="2" key="1">
    <citation type="journal article" date="2020" name="Nat. Commun.">
        <title>Genome sequence of the cluster root forming white lupin.</title>
        <authorList>
            <person name="Hufnagel B."/>
            <person name="Marques A."/>
            <person name="Soriano A."/>
            <person name="Marques L."/>
            <person name="Divol F."/>
            <person name="Doumas P."/>
            <person name="Sallet E."/>
            <person name="Mancinotti D."/>
            <person name="Carrere S."/>
            <person name="Marande W."/>
            <person name="Arribat S."/>
            <person name="Keller J."/>
            <person name="Huneau C."/>
            <person name="Blein T."/>
            <person name="Aime D."/>
            <person name="Laguerre M."/>
            <person name="Taylor J."/>
            <person name="Schubert V."/>
            <person name="Nelson M."/>
            <person name="Geu-Flores F."/>
            <person name="Crespi M."/>
            <person name="Gallardo-Guerrero K."/>
            <person name="Delaux P.-M."/>
            <person name="Salse J."/>
            <person name="Berges H."/>
            <person name="Guyot R."/>
            <person name="Gouzy J."/>
            <person name="Peret B."/>
        </authorList>
    </citation>
    <scope>NUCLEOTIDE SEQUENCE [LARGE SCALE GENOMIC DNA]</scope>
    <source>
        <strain evidence="2">cv. Amiga</strain>
    </source>
</reference>
<name>A0A6A4PEP1_LUPAL</name>
<sequence length="51" mass="6255">MESNFCFVVFKLRHTNIMKMTLVSQPKYYMFILTSNNKHITLWISLWQKRS</sequence>
<evidence type="ECO:0000313" key="2">
    <source>
        <dbReference type="Proteomes" id="UP000447434"/>
    </source>
</evidence>
<protein>
    <submittedName>
        <fullName evidence="1">Uncharacterized protein</fullName>
    </submittedName>
</protein>
<keyword evidence="2" id="KW-1185">Reference proteome</keyword>
<dbReference type="Proteomes" id="UP000447434">
    <property type="component" value="Chromosome 14"/>
</dbReference>
<accession>A0A6A4PEP1</accession>
<gene>
    <name evidence="1" type="ORF">Lalb_Chr14g0368321</name>
</gene>